<sequence>MSHVSEVAEAIPRSPLARVFDDALVTAGSRADVGERVAAFVDLARRYQEPGRHYHTLRHVAEMSAALRVLLAADRRAPAACAVHVCVLAVYFHDAVHEPRLADNERRSAELAIDVLARLGCPERIGADVARLVLATASHRSTHDDEALVNDADLRVLARPPAAYDRYVRRVRREYGWVGERAWREGRGALLRGLLDGGPLYATAWARRNWEPLARLNVTRELHALGRGLDAGP</sequence>
<name>Q0RS71_FRAAA</name>
<dbReference type="SUPFAM" id="SSF109604">
    <property type="entry name" value="HD-domain/PDEase-like"/>
    <property type="match status" value="1"/>
</dbReference>
<dbReference type="RefSeq" id="WP_011602158.1">
    <property type="nucleotide sequence ID" value="NC_008278.1"/>
</dbReference>
<dbReference type="PANTHER" id="PTHR21174:SF0">
    <property type="entry name" value="HD PHOSPHOHYDROLASE FAMILY PROTEIN-RELATED"/>
    <property type="match status" value="1"/>
</dbReference>
<dbReference type="InterPro" id="IPR009218">
    <property type="entry name" value="HD_phosphohydro"/>
</dbReference>
<dbReference type="Proteomes" id="UP000000657">
    <property type="component" value="Chromosome"/>
</dbReference>
<dbReference type="HOGENOM" id="CLU_051795_2_0_11"/>
<accession>Q0RS71</accession>
<proteinExistence type="predicted"/>
<keyword evidence="2" id="KW-1185">Reference proteome</keyword>
<dbReference type="AlphaFoldDB" id="Q0RS71"/>
<reference evidence="1 2" key="1">
    <citation type="journal article" date="2007" name="Genome Res.">
        <title>Genome characteristics of facultatively symbiotic Frankia sp. strains reflect host range and host plant biogeography.</title>
        <authorList>
            <person name="Normand P."/>
            <person name="Lapierre P."/>
            <person name="Tisa L.S."/>
            <person name="Gogarten J.P."/>
            <person name="Alloisio N."/>
            <person name="Bagnarol E."/>
            <person name="Bassi C.A."/>
            <person name="Berry A.M."/>
            <person name="Bickhart D.M."/>
            <person name="Choisne N."/>
            <person name="Couloux A."/>
            <person name="Cournoyer B."/>
            <person name="Cruveiller S."/>
            <person name="Daubin V."/>
            <person name="Demange N."/>
            <person name="Francino M.P."/>
            <person name="Goltsman E."/>
            <person name="Huang Y."/>
            <person name="Kopp O.R."/>
            <person name="Labarre L."/>
            <person name="Lapidus A."/>
            <person name="Lavire C."/>
            <person name="Marechal J."/>
            <person name="Martinez M."/>
            <person name="Mastronunzio J.E."/>
            <person name="Mullin B.C."/>
            <person name="Niemann J."/>
            <person name="Pujic P."/>
            <person name="Rawnsley T."/>
            <person name="Rouy Z."/>
            <person name="Schenowitz C."/>
            <person name="Sellstedt A."/>
            <person name="Tavares F."/>
            <person name="Tomkins J.P."/>
            <person name="Vallenet D."/>
            <person name="Valverde C."/>
            <person name="Wall L.G."/>
            <person name="Wang Y."/>
            <person name="Medigue C."/>
            <person name="Benson D.R."/>
        </authorList>
    </citation>
    <scope>NUCLEOTIDE SEQUENCE [LARGE SCALE GENOMIC DNA]</scope>
    <source>
        <strain evidence="2">DSM 45986 / CECT 9034 / ACN14a</strain>
    </source>
</reference>
<dbReference type="eggNOG" id="COG4339">
    <property type="taxonomic scope" value="Bacteria"/>
</dbReference>
<dbReference type="PIRSF" id="PIRSF035170">
    <property type="entry name" value="HD_phosphohydro"/>
    <property type="match status" value="1"/>
</dbReference>
<gene>
    <name evidence="1" type="ordered locus">FRAAL0928</name>
</gene>
<dbReference type="PANTHER" id="PTHR21174">
    <property type="match status" value="1"/>
</dbReference>
<protein>
    <recommendedName>
        <fullName evidence="3">HD domain-containing protein</fullName>
    </recommendedName>
</protein>
<evidence type="ECO:0008006" key="3">
    <source>
        <dbReference type="Google" id="ProtNLM"/>
    </source>
</evidence>
<dbReference type="KEGG" id="fal:FRAAL0928"/>
<dbReference type="EMBL" id="CT573213">
    <property type="protein sequence ID" value="CAJ59594.1"/>
    <property type="molecule type" value="Genomic_DNA"/>
</dbReference>
<dbReference type="Gene3D" id="1.10.3210.10">
    <property type="entry name" value="Hypothetical protein af1432"/>
    <property type="match status" value="1"/>
</dbReference>
<evidence type="ECO:0000313" key="1">
    <source>
        <dbReference type="EMBL" id="CAJ59594.1"/>
    </source>
</evidence>
<evidence type="ECO:0000313" key="2">
    <source>
        <dbReference type="Proteomes" id="UP000000657"/>
    </source>
</evidence>
<organism evidence="1 2">
    <name type="scientific">Frankia alni (strain DSM 45986 / CECT 9034 / ACN14a)</name>
    <dbReference type="NCBI Taxonomy" id="326424"/>
    <lineage>
        <taxon>Bacteria</taxon>
        <taxon>Bacillati</taxon>
        <taxon>Actinomycetota</taxon>
        <taxon>Actinomycetes</taxon>
        <taxon>Frankiales</taxon>
        <taxon>Frankiaceae</taxon>
        <taxon>Frankia</taxon>
    </lineage>
</organism>
<dbReference type="OrthoDB" id="9808993at2"/>